<dbReference type="InterPro" id="IPR032710">
    <property type="entry name" value="NTF2-like_dom_sf"/>
</dbReference>
<sequence>MSNPSRVNAWPSHTATYSGPATIPPVSRARVEIRVVVGTVRSLVVMVRVPSSRLRGFLLPCVDRPSSFSTPRSEFLQGGQMPVEDEVRAVSAAFDAALLHNDADAIGQFMTDDWVYVGPSGATPRSDILGWIASGRLAHHTMTVIGDERLARVGDAVVYTARKASTGSWDGTPYTAEEWITELYVHVNGRWRCAFSQKTDAT</sequence>
<proteinExistence type="predicted"/>
<reference evidence="2 3" key="1">
    <citation type="submission" date="2019-02" db="EMBL/GenBank/DDBJ databases">
        <title>Kribbella capetownensis sp. nov. and Kribbella speibonae sp. nov., isolated from soil.</title>
        <authorList>
            <person name="Curtis S.M."/>
            <person name="Norton I."/>
            <person name="Everest G.J."/>
            <person name="Meyers P.R."/>
        </authorList>
    </citation>
    <scope>NUCLEOTIDE SEQUENCE [LARGE SCALE GENOMIC DNA]</scope>
    <source>
        <strain evidence="2 3">YM53</strain>
    </source>
</reference>
<dbReference type="Pfam" id="PF14534">
    <property type="entry name" value="DUF4440"/>
    <property type="match status" value="1"/>
</dbReference>
<dbReference type="EMBL" id="SJKD01000011">
    <property type="protein sequence ID" value="TCC43999.1"/>
    <property type="molecule type" value="Genomic_DNA"/>
</dbReference>
<dbReference type="InterPro" id="IPR027843">
    <property type="entry name" value="DUF4440"/>
</dbReference>
<accession>A0A4R0JCI6</accession>
<dbReference type="SUPFAM" id="SSF54427">
    <property type="entry name" value="NTF2-like"/>
    <property type="match status" value="1"/>
</dbReference>
<protein>
    <submittedName>
        <fullName evidence="2">Nuclear transport factor 2 family protein</fullName>
    </submittedName>
</protein>
<dbReference type="OrthoDB" id="8114763at2"/>
<organism evidence="2 3">
    <name type="scientific">Kribbella capetownensis</name>
    <dbReference type="NCBI Taxonomy" id="1572659"/>
    <lineage>
        <taxon>Bacteria</taxon>
        <taxon>Bacillati</taxon>
        <taxon>Actinomycetota</taxon>
        <taxon>Actinomycetes</taxon>
        <taxon>Propionibacteriales</taxon>
        <taxon>Kribbellaceae</taxon>
        <taxon>Kribbella</taxon>
    </lineage>
</organism>
<keyword evidence="3" id="KW-1185">Reference proteome</keyword>
<gene>
    <name evidence="2" type="ORF">E0H75_37625</name>
</gene>
<feature type="domain" description="DUF4440" evidence="1">
    <location>
        <begin position="87"/>
        <end position="193"/>
    </location>
</feature>
<evidence type="ECO:0000313" key="3">
    <source>
        <dbReference type="Proteomes" id="UP000293342"/>
    </source>
</evidence>
<evidence type="ECO:0000313" key="2">
    <source>
        <dbReference type="EMBL" id="TCC43999.1"/>
    </source>
</evidence>
<name>A0A4R0JCI6_9ACTN</name>
<dbReference type="AlphaFoldDB" id="A0A4R0JCI6"/>
<evidence type="ECO:0000259" key="1">
    <source>
        <dbReference type="Pfam" id="PF14534"/>
    </source>
</evidence>
<dbReference type="Proteomes" id="UP000293342">
    <property type="component" value="Unassembled WGS sequence"/>
</dbReference>
<dbReference type="Gene3D" id="3.10.450.50">
    <property type="match status" value="1"/>
</dbReference>
<comment type="caution">
    <text evidence="2">The sequence shown here is derived from an EMBL/GenBank/DDBJ whole genome shotgun (WGS) entry which is preliminary data.</text>
</comment>